<sequence length="235" mass="27246">MAFICGSFHRQDQEDAYEVLWPFPSTSPKRRHVFSCRTSKNSTNPYADRGLDKFEALLSDLDHKRQKILTQKGSEDVSMVKFVYRSPHEEVTPIVIKLRHQRKHNKTSLSQTQEPKQHQKDVAFAPDKYGGNGIDEGKRGKPALVDGKSKMIKKIKCDEWGRKVREWWKPSCYLALFVILILVLLMFLGRSFAILCTSLGWYLVPIINETLHVQSSRRRSRSKSNEKANNKQTKR</sequence>
<proteinExistence type="predicted"/>
<dbReference type="STRING" id="59895.A0A118K3Y4"/>
<keyword evidence="2" id="KW-0472">Membrane</keyword>
<dbReference type="EMBL" id="LEKV01001739">
    <property type="protein sequence ID" value="KVI06708.1"/>
    <property type="molecule type" value="Genomic_DNA"/>
</dbReference>
<evidence type="ECO:0000313" key="3">
    <source>
        <dbReference type="EMBL" id="KVI06708.1"/>
    </source>
</evidence>
<protein>
    <recommendedName>
        <fullName evidence="5">ZCF37</fullName>
    </recommendedName>
</protein>
<dbReference type="PANTHER" id="PTHR35275">
    <property type="entry name" value="ZCF37"/>
    <property type="match status" value="1"/>
</dbReference>
<keyword evidence="2" id="KW-0812">Transmembrane</keyword>
<dbReference type="Gramene" id="KVI06708">
    <property type="protein sequence ID" value="KVI06708"/>
    <property type="gene ID" value="Ccrd_014937"/>
</dbReference>
<comment type="caution">
    <text evidence="3">The sequence shown here is derived from an EMBL/GenBank/DDBJ whole genome shotgun (WGS) entry which is preliminary data.</text>
</comment>
<dbReference type="OMA" id="QDEHRII"/>
<keyword evidence="4" id="KW-1185">Reference proteome</keyword>
<organism evidence="3 4">
    <name type="scientific">Cynara cardunculus var. scolymus</name>
    <name type="common">Globe artichoke</name>
    <name type="synonym">Cynara scolymus</name>
    <dbReference type="NCBI Taxonomy" id="59895"/>
    <lineage>
        <taxon>Eukaryota</taxon>
        <taxon>Viridiplantae</taxon>
        <taxon>Streptophyta</taxon>
        <taxon>Embryophyta</taxon>
        <taxon>Tracheophyta</taxon>
        <taxon>Spermatophyta</taxon>
        <taxon>Magnoliopsida</taxon>
        <taxon>eudicotyledons</taxon>
        <taxon>Gunneridae</taxon>
        <taxon>Pentapetalae</taxon>
        <taxon>asterids</taxon>
        <taxon>campanulids</taxon>
        <taxon>Asterales</taxon>
        <taxon>Asteraceae</taxon>
        <taxon>Carduoideae</taxon>
        <taxon>Cardueae</taxon>
        <taxon>Carduinae</taxon>
        <taxon>Cynara</taxon>
    </lineage>
</organism>
<evidence type="ECO:0000256" key="1">
    <source>
        <dbReference type="SAM" id="MobiDB-lite"/>
    </source>
</evidence>
<feature type="region of interest" description="Disordered" evidence="1">
    <location>
        <begin position="215"/>
        <end position="235"/>
    </location>
</feature>
<gene>
    <name evidence="3" type="ORF">Ccrd_014937</name>
</gene>
<dbReference type="InterPro" id="IPR045880">
    <property type="entry name" value="ZCF37"/>
</dbReference>
<dbReference type="PANTHER" id="PTHR35275:SF10">
    <property type="entry name" value="ZCF37"/>
    <property type="match status" value="1"/>
</dbReference>
<name>A0A118K3Y4_CYNCS</name>
<accession>A0A118K3Y4</accession>
<dbReference type="Proteomes" id="UP000243975">
    <property type="component" value="Unassembled WGS sequence"/>
</dbReference>
<evidence type="ECO:0000256" key="2">
    <source>
        <dbReference type="SAM" id="Phobius"/>
    </source>
</evidence>
<evidence type="ECO:0008006" key="5">
    <source>
        <dbReference type="Google" id="ProtNLM"/>
    </source>
</evidence>
<dbReference type="AlphaFoldDB" id="A0A118K3Y4"/>
<feature type="transmembrane region" description="Helical" evidence="2">
    <location>
        <begin position="172"/>
        <end position="204"/>
    </location>
</feature>
<reference evidence="3 4" key="1">
    <citation type="journal article" date="2016" name="Sci. Rep.">
        <title>The genome sequence of the outbreeding globe artichoke constructed de novo incorporating a phase-aware low-pass sequencing strategy of F1 progeny.</title>
        <authorList>
            <person name="Scaglione D."/>
            <person name="Reyes-Chin-Wo S."/>
            <person name="Acquadro A."/>
            <person name="Froenicke L."/>
            <person name="Portis E."/>
            <person name="Beitel C."/>
            <person name="Tirone M."/>
            <person name="Mauro R."/>
            <person name="Lo Monaco A."/>
            <person name="Mauromicale G."/>
            <person name="Faccioli P."/>
            <person name="Cattivelli L."/>
            <person name="Rieseberg L."/>
            <person name="Michelmore R."/>
            <person name="Lanteri S."/>
        </authorList>
    </citation>
    <scope>NUCLEOTIDE SEQUENCE [LARGE SCALE GENOMIC DNA]</scope>
    <source>
        <strain evidence="3">2C</strain>
    </source>
</reference>
<evidence type="ECO:0000313" key="4">
    <source>
        <dbReference type="Proteomes" id="UP000243975"/>
    </source>
</evidence>
<keyword evidence="2" id="KW-1133">Transmembrane helix</keyword>